<dbReference type="SUPFAM" id="SSF54001">
    <property type="entry name" value="Cysteine proteinases"/>
    <property type="match status" value="1"/>
</dbReference>
<dbReference type="GO" id="GO:0008234">
    <property type="term" value="F:cysteine-type peptidase activity"/>
    <property type="evidence" value="ECO:0007669"/>
    <property type="project" value="UniProtKB-KW"/>
</dbReference>
<comment type="caution">
    <text evidence="5">The sequence shown here is derived from an EMBL/GenBank/DDBJ whole genome shotgun (WGS) entry which is preliminary data.</text>
</comment>
<protein>
    <submittedName>
        <fullName evidence="5">C40 family peptidase</fullName>
    </submittedName>
</protein>
<accession>A0A0M7C6E9</accession>
<accession>A0A0D6GKI2</accession>
<evidence type="ECO:0000256" key="2">
    <source>
        <dbReference type="ARBA" id="ARBA00022670"/>
    </source>
</evidence>
<keyword evidence="4" id="KW-0788">Thiol protease</keyword>
<dbReference type="Pfam" id="PF00877">
    <property type="entry name" value="NLPC_P60"/>
    <property type="match status" value="1"/>
</dbReference>
<evidence type="ECO:0000256" key="4">
    <source>
        <dbReference type="ARBA" id="ARBA00022807"/>
    </source>
</evidence>
<comment type="similarity">
    <text evidence="1">Belongs to the peptidase C40 family.</text>
</comment>
<dbReference type="InterPro" id="IPR038765">
    <property type="entry name" value="Papain-like_cys_pep_sf"/>
</dbReference>
<dbReference type="InterPro" id="IPR051202">
    <property type="entry name" value="Peptidase_C40"/>
</dbReference>
<reference evidence="5" key="1">
    <citation type="submission" date="2022-12" db="EMBL/GenBank/DDBJ databases">
        <authorList>
            <person name="Voronina O.L."/>
            <person name="Kunda M.S."/>
            <person name="Ryzhova N."/>
            <person name="Aksenova E.I."/>
        </authorList>
    </citation>
    <scope>NUCLEOTIDE SEQUENCE</scope>
    <source>
        <strain evidence="5">SCCH136:Ach223948</strain>
    </source>
</reference>
<organism evidence="5 6">
    <name type="scientific">Alcaligenes xylosoxydans xylosoxydans</name>
    <name type="common">Achromobacter xylosoxidans</name>
    <dbReference type="NCBI Taxonomy" id="85698"/>
    <lineage>
        <taxon>Bacteria</taxon>
        <taxon>Pseudomonadati</taxon>
        <taxon>Pseudomonadota</taxon>
        <taxon>Betaproteobacteria</taxon>
        <taxon>Burkholderiales</taxon>
        <taxon>Alcaligenaceae</taxon>
        <taxon>Achromobacter</taxon>
    </lineage>
</organism>
<dbReference type="EMBL" id="JAPZVI010000001">
    <property type="protein sequence ID" value="MCZ8400201.1"/>
    <property type="molecule type" value="Genomic_DNA"/>
</dbReference>
<dbReference type="Gene3D" id="3.90.1720.10">
    <property type="entry name" value="endopeptidase domain like (from Nostoc punctiforme)"/>
    <property type="match status" value="1"/>
</dbReference>
<dbReference type="AlphaFoldDB" id="A0A0D6GKI2"/>
<evidence type="ECO:0000256" key="1">
    <source>
        <dbReference type="ARBA" id="ARBA00007074"/>
    </source>
</evidence>
<dbReference type="RefSeq" id="WP_026382559.1">
    <property type="nucleotide sequence ID" value="NZ_CAJFDJ010000010.1"/>
</dbReference>
<proteinExistence type="inferred from homology"/>
<dbReference type="Proteomes" id="UP001141992">
    <property type="component" value="Unassembled WGS sequence"/>
</dbReference>
<dbReference type="GeneID" id="75275138"/>
<evidence type="ECO:0000313" key="6">
    <source>
        <dbReference type="Proteomes" id="UP001141992"/>
    </source>
</evidence>
<evidence type="ECO:0000313" key="5">
    <source>
        <dbReference type="EMBL" id="MCZ8400201.1"/>
    </source>
</evidence>
<keyword evidence="3" id="KW-0378">Hydrolase</keyword>
<dbReference type="InterPro" id="IPR000064">
    <property type="entry name" value="NLP_P60_dom"/>
</dbReference>
<name>A0A0D6GKI2_ALCXX</name>
<sequence length="219" mass="23789">MHRHSKSARLNSSSGQANRGLRLLALVACVAGLAGCASTNQKSTAYTSEIDPYETEWVATADDPIGMLVVQKFKRERQRSHSGVSSDNAMVSEALNYLGIRYRFGGSSPDTGFDCSGLVAYTAERSLGLKLPRNAAEIAQQGVSIAKNELKAGDLVFFNTMGRRYSHVGIYLGDDRFVHSPSSGGVVRVENMTMAYWSKRYNGARRIDNSLLATARAAN</sequence>
<dbReference type="PANTHER" id="PTHR47053">
    <property type="entry name" value="MUREIN DD-ENDOPEPTIDASE MEPH-RELATED"/>
    <property type="match status" value="1"/>
</dbReference>
<gene>
    <name evidence="5" type="ORF">O9570_02025</name>
</gene>
<dbReference type="PROSITE" id="PS51935">
    <property type="entry name" value="NLPC_P60"/>
    <property type="match status" value="1"/>
</dbReference>
<keyword evidence="2" id="KW-0645">Protease</keyword>
<dbReference type="GO" id="GO:0006508">
    <property type="term" value="P:proteolysis"/>
    <property type="evidence" value="ECO:0007669"/>
    <property type="project" value="UniProtKB-KW"/>
</dbReference>
<evidence type="ECO:0000256" key="3">
    <source>
        <dbReference type="ARBA" id="ARBA00022801"/>
    </source>
</evidence>
<dbReference type="eggNOG" id="COG0791">
    <property type="taxonomic scope" value="Bacteria"/>
</dbReference>
<dbReference type="KEGG" id="axx:ERS451415_01481"/>
<dbReference type="PANTHER" id="PTHR47053:SF1">
    <property type="entry name" value="MUREIN DD-ENDOPEPTIDASE MEPH-RELATED"/>
    <property type="match status" value="1"/>
</dbReference>